<evidence type="ECO:0000313" key="2">
    <source>
        <dbReference type="EMBL" id="MFC6954727.1"/>
    </source>
</evidence>
<organism evidence="2 3">
    <name type="scientific">Halorubellus litoreus</name>
    <dbReference type="NCBI Taxonomy" id="755308"/>
    <lineage>
        <taxon>Archaea</taxon>
        <taxon>Methanobacteriati</taxon>
        <taxon>Methanobacteriota</taxon>
        <taxon>Stenosarchaea group</taxon>
        <taxon>Halobacteria</taxon>
        <taxon>Halobacteriales</taxon>
        <taxon>Halorubellaceae</taxon>
        <taxon>Halorubellus</taxon>
    </lineage>
</organism>
<comment type="caution">
    <text evidence="2">The sequence shown here is derived from an EMBL/GenBank/DDBJ whole genome shotgun (WGS) entry which is preliminary data.</text>
</comment>
<feature type="compositionally biased region" description="Acidic residues" evidence="1">
    <location>
        <begin position="13"/>
        <end position="28"/>
    </location>
</feature>
<dbReference type="Proteomes" id="UP001596395">
    <property type="component" value="Unassembled WGS sequence"/>
</dbReference>
<proteinExistence type="predicted"/>
<dbReference type="EMBL" id="JBHSXN010000004">
    <property type="protein sequence ID" value="MFC6954727.1"/>
    <property type="molecule type" value="Genomic_DNA"/>
</dbReference>
<feature type="compositionally biased region" description="Basic and acidic residues" evidence="1">
    <location>
        <begin position="32"/>
        <end position="43"/>
    </location>
</feature>
<dbReference type="AlphaFoldDB" id="A0ABD5VGW1"/>
<keyword evidence="3" id="KW-1185">Reference proteome</keyword>
<feature type="compositionally biased region" description="Basic and acidic residues" evidence="1">
    <location>
        <begin position="103"/>
        <end position="116"/>
    </location>
</feature>
<accession>A0ABD5VGW1</accession>
<dbReference type="InterPro" id="IPR058276">
    <property type="entry name" value="DUF7970"/>
</dbReference>
<evidence type="ECO:0000313" key="3">
    <source>
        <dbReference type="Proteomes" id="UP001596395"/>
    </source>
</evidence>
<feature type="region of interest" description="Disordered" evidence="1">
    <location>
        <begin position="1"/>
        <end position="123"/>
    </location>
</feature>
<feature type="compositionally biased region" description="Low complexity" evidence="1">
    <location>
        <begin position="51"/>
        <end position="69"/>
    </location>
</feature>
<feature type="compositionally biased region" description="Polar residues" evidence="1">
    <location>
        <begin position="75"/>
        <end position="84"/>
    </location>
</feature>
<evidence type="ECO:0000256" key="1">
    <source>
        <dbReference type="SAM" id="MobiDB-lite"/>
    </source>
</evidence>
<reference evidence="2 3" key="1">
    <citation type="journal article" date="2019" name="Int. J. Syst. Evol. Microbiol.">
        <title>The Global Catalogue of Microorganisms (GCM) 10K type strain sequencing project: providing services to taxonomists for standard genome sequencing and annotation.</title>
        <authorList>
            <consortium name="The Broad Institute Genomics Platform"/>
            <consortium name="The Broad Institute Genome Sequencing Center for Infectious Disease"/>
            <person name="Wu L."/>
            <person name="Ma J."/>
        </authorList>
    </citation>
    <scope>NUCLEOTIDE SEQUENCE [LARGE SCALE GENOMIC DNA]</scope>
    <source>
        <strain evidence="2 3">GX26</strain>
    </source>
</reference>
<name>A0ABD5VGW1_9EURY</name>
<sequence>MGGMKSGTGDVWGSDDEDEDESVEDADVADASTERGAGERDAEERDGEPVAADSNASTDAPSASSSGDSGESRSKTTATSENDIATSSSSRGESASEGTTEGTSKDTTEGTSKDTTESGQPYVVRRMLKDKSVQFERDERLTFFVHDDVKTGEQELEAETQGRFGRDIPVFDIREAVYRAALQNREDVISELESMGYTRD</sequence>
<gene>
    <name evidence="2" type="ORF">ACFQGB_17815</name>
</gene>
<feature type="compositionally biased region" description="Low complexity" evidence="1">
    <location>
        <begin position="85"/>
        <end position="102"/>
    </location>
</feature>
<dbReference type="RefSeq" id="WP_336351670.1">
    <property type="nucleotide sequence ID" value="NZ_JAZAQL010000004.1"/>
</dbReference>
<dbReference type="Pfam" id="PF25925">
    <property type="entry name" value="DUF7970"/>
    <property type="match status" value="1"/>
</dbReference>
<protein>
    <submittedName>
        <fullName evidence="2">Uncharacterized protein</fullName>
    </submittedName>
</protein>